<dbReference type="SMART" id="SM00855">
    <property type="entry name" value="PGAM"/>
    <property type="match status" value="1"/>
</dbReference>
<evidence type="ECO:0000313" key="2">
    <source>
        <dbReference type="EMBL" id="RAJ26552.1"/>
    </source>
</evidence>
<proteinExistence type="predicted"/>
<dbReference type="InterPro" id="IPR029033">
    <property type="entry name" value="His_PPase_superfam"/>
</dbReference>
<keyword evidence="3" id="KW-1185">Reference proteome</keyword>
<dbReference type="RefSeq" id="WP_066435262.1">
    <property type="nucleotide sequence ID" value="NZ_LZRN01000025.1"/>
</dbReference>
<evidence type="ECO:0000256" key="1">
    <source>
        <dbReference type="PIRSR" id="PIRSR613078-2"/>
    </source>
</evidence>
<dbReference type="EMBL" id="QLLQ01000002">
    <property type="protein sequence ID" value="RAJ26552.1"/>
    <property type="molecule type" value="Genomic_DNA"/>
</dbReference>
<reference evidence="2 3" key="1">
    <citation type="submission" date="2018-06" db="EMBL/GenBank/DDBJ databases">
        <title>Genomic Encyclopedia of Archaeal and Bacterial Type Strains, Phase II (KMG-II): from individual species to whole genera.</title>
        <authorList>
            <person name="Goeker M."/>
        </authorList>
    </citation>
    <scope>NUCLEOTIDE SEQUENCE [LARGE SCALE GENOMIC DNA]</scope>
    <source>
        <strain evidence="2 3">DSM 12408</strain>
    </source>
</reference>
<dbReference type="SUPFAM" id="SSF53254">
    <property type="entry name" value="Phosphoglycerate mutase-like"/>
    <property type="match status" value="1"/>
</dbReference>
<feature type="binding site" evidence="1">
    <location>
        <position position="57"/>
    </location>
    <ligand>
        <name>substrate</name>
    </ligand>
</feature>
<organism evidence="2 3">
    <name type="scientific">Gelidibacter algens</name>
    <dbReference type="NCBI Taxonomy" id="49280"/>
    <lineage>
        <taxon>Bacteria</taxon>
        <taxon>Pseudomonadati</taxon>
        <taxon>Bacteroidota</taxon>
        <taxon>Flavobacteriia</taxon>
        <taxon>Flavobacteriales</taxon>
        <taxon>Flavobacteriaceae</taxon>
        <taxon>Gelidibacter</taxon>
    </lineage>
</organism>
<gene>
    <name evidence="2" type="ORF">LX77_00802</name>
</gene>
<dbReference type="Proteomes" id="UP000248987">
    <property type="component" value="Unassembled WGS sequence"/>
</dbReference>
<name>A0A1A7R0N6_9FLAO</name>
<dbReference type="PANTHER" id="PTHR47623:SF1">
    <property type="entry name" value="OS09G0287300 PROTEIN"/>
    <property type="match status" value="1"/>
</dbReference>
<dbReference type="Pfam" id="PF00300">
    <property type="entry name" value="His_Phos_1"/>
    <property type="match status" value="1"/>
</dbReference>
<dbReference type="CDD" id="cd07067">
    <property type="entry name" value="HP_PGM_like"/>
    <property type="match status" value="1"/>
</dbReference>
<accession>A0A1A7R0N6</accession>
<dbReference type="STRING" id="49280.A9996_12180"/>
<dbReference type="OrthoDB" id="9810154at2"/>
<dbReference type="Gene3D" id="3.40.50.1240">
    <property type="entry name" value="Phosphoglycerate mutase-like"/>
    <property type="match status" value="1"/>
</dbReference>
<evidence type="ECO:0000313" key="3">
    <source>
        <dbReference type="Proteomes" id="UP000248987"/>
    </source>
</evidence>
<comment type="caution">
    <text evidence="2">The sequence shown here is derived from an EMBL/GenBank/DDBJ whole genome shotgun (WGS) entry which is preliminary data.</text>
</comment>
<protein>
    <submittedName>
        <fullName evidence="2">Phosphohistidine phosphatase</fullName>
    </submittedName>
</protein>
<dbReference type="PANTHER" id="PTHR47623">
    <property type="entry name" value="OS09G0287300 PROTEIN"/>
    <property type="match status" value="1"/>
</dbReference>
<sequence length="161" mass="18199">MKTIVLIRHAKSSWDHDVNDLKRPLSERGLSDASLLAKAFMAYNFKPDAIYSSPAKRALSTCNIFMENLSLSEELLSIEEQVYDFGGNRVLQFIKALDNDFERVMIFGHNHAFTALTNSLGDMAIDNLPTSGLVMIHFNVETWKAVTQGTTKMILKPRDFK</sequence>
<dbReference type="AlphaFoldDB" id="A0A1A7R0N6"/>
<dbReference type="InterPro" id="IPR013078">
    <property type="entry name" value="His_Pase_superF_clade-1"/>
</dbReference>